<protein>
    <submittedName>
        <fullName evidence="2">Uncharacterized protein</fullName>
    </submittedName>
</protein>
<sequence length="157" mass="16866">MRGGIAVSNTASLEVVDVPEPGATSWNMSPPSISNASLAMVCRISLSMNFVTSLTSDSGRGERCGAVRRRESSAQRLLPHRLTNFRRSGGLRRTLPAFFSRAIDPFRWRETASSCSAGSAYTLTSLKRSAEVPSEGRTDCEGERDGPGSRGEGLKTP</sequence>
<accession>A0A371D6D0</accession>
<feature type="region of interest" description="Disordered" evidence="1">
    <location>
        <begin position="126"/>
        <end position="157"/>
    </location>
</feature>
<feature type="compositionally biased region" description="Basic and acidic residues" evidence="1">
    <location>
        <begin position="128"/>
        <end position="147"/>
    </location>
</feature>
<feature type="compositionally biased region" description="Basic and acidic residues" evidence="1">
    <location>
        <begin position="59"/>
        <end position="73"/>
    </location>
</feature>
<evidence type="ECO:0000313" key="2">
    <source>
        <dbReference type="EMBL" id="RDX48079.1"/>
    </source>
</evidence>
<evidence type="ECO:0000313" key="3">
    <source>
        <dbReference type="Proteomes" id="UP000256964"/>
    </source>
</evidence>
<dbReference type="AlphaFoldDB" id="A0A371D6D0"/>
<gene>
    <name evidence="2" type="ORF">OH76DRAFT_697155</name>
</gene>
<organism evidence="2 3">
    <name type="scientific">Lentinus brumalis</name>
    <dbReference type="NCBI Taxonomy" id="2498619"/>
    <lineage>
        <taxon>Eukaryota</taxon>
        <taxon>Fungi</taxon>
        <taxon>Dikarya</taxon>
        <taxon>Basidiomycota</taxon>
        <taxon>Agaricomycotina</taxon>
        <taxon>Agaricomycetes</taxon>
        <taxon>Polyporales</taxon>
        <taxon>Polyporaceae</taxon>
        <taxon>Lentinus</taxon>
    </lineage>
</organism>
<reference evidence="2 3" key="1">
    <citation type="journal article" date="2018" name="Biotechnol. Biofuels">
        <title>Integrative visual omics of the white-rot fungus Polyporus brumalis exposes the biotechnological potential of its oxidative enzymes for delignifying raw plant biomass.</title>
        <authorList>
            <person name="Miyauchi S."/>
            <person name="Rancon A."/>
            <person name="Drula E."/>
            <person name="Hage H."/>
            <person name="Chaduli D."/>
            <person name="Favel A."/>
            <person name="Grisel S."/>
            <person name="Henrissat B."/>
            <person name="Herpoel-Gimbert I."/>
            <person name="Ruiz-Duenas F.J."/>
            <person name="Chevret D."/>
            <person name="Hainaut M."/>
            <person name="Lin J."/>
            <person name="Wang M."/>
            <person name="Pangilinan J."/>
            <person name="Lipzen A."/>
            <person name="Lesage-Meessen L."/>
            <person name="Navarro D."/>
            <person name="Riley R."/>
            <person name="Grigoriev I.V."/>
            <person name="Zhou S."/>
            <person name="Raouche S."/>
            <person name="Rosso M.N."/>
        </authorList>
    </citation>
    <scope>NUCLEOTIDE SEQUENCE [LARGE SCALE GENOMIC DNA]</scope>
    <source>
        <strain evidence="2 3">BRFM 1820</strain>
    </source>
</reference>
<feature type="region of interest" description="Disordered" evidence="1">
    <location>
        <begin position="56"/>
        <end position="75"/>
    </location>
</feature>
<dbReference type="Proteomes" id="UP000256964">
    <property type="component" value="Unassembled WGS sequence"/>
</dbReference>
<keyword evidence="3" id="KW-1185">Reference proteome</keyword>
<evidence type="ECO:0000256" key="1">
    <source>
        <dbReference type="SAM" id="MobiDB-lite"/>
    </source>
</evidence>
<dbReference type="EMBL" id="KZ857414">
    <property type="protein sequence ID" value="RDX48079.1"/>
    <property type="molecule type" value="Genomic_DNA"/>
</dbReference>
<name>A0A371D6D0_9APHY</name>
<proteinExistence type="predicted"/>